<protein>
    <submittedName>
        <fullName evidence="2">Uncharacterized protein</fullName>
    </submittedName>
</protein>
<proteinExistence type="predicted"/>
<dbReference type="AlphaFoldDB" id="A0AA39L9G2"/>
<feature type="compositionally biased region" description="Basic residues" evidence="1">
    <location>
        <begin position="224"/>
        <end position="233"/>
    </location>
</feature>
<evidence type="ECO:0000256" key="1">
    <source>
        <dbReference type="SAM" id="MobiDB-lite"/>
    </source>
</evidence>
<name>A0AA39L9G2_SARSR</name>
<gene>
    <name evidence="2" type="ORF">NLU13_3141</name>
</gene>
<sequence length="233" mass="25009">MLNTTSTSPQGTTVEVPKNNGPNRIASPPPAYAPPSTTTSSSINNASLTLPQLTALRIQRAGSEAAYRNSTCTSSNHMHQPLAATLMSGHADEMDTCEGDEFRDGEDAQSPICLRINTSVNITQSNNIVCLSDTPPAEHATAIANAVVKAMQENSSGNCGIPMIDEDGRPRPIKIEVDASMLVEGSGNVVGSQPIINEFLRQRGLRRSRQTSLDGEELDYASPLKRRRTSFDK</sequence>
<feature type="compositionally biased region" description="Polar residues" evidence="1">
    <location>
        <begin position="1"/>
        <end position="13"/>
    </location>
</feature>
<dbReference type="Proteomes" id="UP001175261">
    <property type="component" value="Unassembled WGS sequence"/>
</dbReference>
<feature type="region of interest" description="Disordered" evidence="1">
    <location>
        <begin position="1"/>
        <end position="45"/>
    </location>
</feature>
<feature type="region of interest" description="Disordered" evidence="1">
    <location>
        <begin position="206"/>
        <end position="233"/>
    </location>
</feature>
<keyword evidence="3" id="KW-1185">Reference proteome</keyword>
<evidence type="ECO:0000313" key="2">
    <source>
        <dbReference type="EMBL" id="KAK0389566.1"/>
    </source>
</evidence>
<evidence type="ECO:0000313" key="3">
    <source>
        <dbReference type="Proteomes" id="UP001175261"/>
    </source>
</evidence>
<comment type="caution">
    <text evidence="2">The sequence shown here is derived from an EMBL/GenBank/DDBJ whole genome shotgun (WGS) entry which is preliminary data.</text>
</comment>
<reference evidence="2" key="1">
    <citation type="submission" date="2022-10" db="EMBL/GenBank/DDBJ databases">
        <title>Determination and structural analysis of whole genome sequence of Sarocladium strictum F4-1.</title>
        <authorList>
            <person name="Hu L."/>
            <person name="Jiang Y."/>
        </authorList>
    </citation>
    <scope>NUCLEOTIDE SEQUENCE</scope>
    <source>
        <strain evidence="2">F4-1</strain>
    </source>
</reference>
<organism evidence="2 3">
    <name type="scientific">Sarocladium strictum</name>
    <name type="common">Black bundle disease fungus</name>
    <name type="synonym">Acremonium strictum</name>
    <dbReference type="NCBI Taxonomy" id="5046"/>
    <lineage>
        <taxon>Eukaryota</taxon>
        <taxon>Fungi</taxon>
        <taxon>Dikarya</taxon>
        <taxon>Ascomycota</taxon>
        <taxon>Pezizomycotina</taxon>
        <taxon>Sordariomycetes</taxon>
        <taxon>Hypocreomycetidae</taxon>
        <taxon>Hypocreales</taxon>
        <taxon>Sarocladiaceae</taxon>
        <taxon>Sarocladium</taxon>
    </lineage>
</organism>
<accession>A0AA39L9G2</accession>
<dbReference type="EMBL" id="JAPDFR010000002">
    <property type="protein sequence ID" value="KAK0389566.1"/>
    <property type="molecule type" value="Genomic_DNA"/>
</dbReference>